<evidence type="ECO:0000313" key="2">
    <source>
        <dbReference type="Proteomes" id="UP000291562"/>
    </source>
</evidence>
<dbReference type="AlphaFoldDB" id="A0A411HMT7"/>
<dbReference type="OrthoDB" id="5763254at2"/>
<proteinExistence type="predicted"/>
<name>A0A411HMT7_9GAMM</name>
<reference evidence="1 2" key="1">
    <citation type="submission" date="2019-01" db="EMBL/GenBank/DDBJ databases">
        <title>Pseudolysobacter antarctica gen. nov., sp. nov., isolated from Fildes Peninsula, Antarctica.</title>
        <authorList>
            <person name="Wei Z."/>
            <person name="Peng F."/>
        </authorList>
    </citation>
    <scope>NUCLEOTIDE SEQUENCE [LARGE SCALE GENOMIC DNA]</scope>
    <source>
        <strain evidence="1 2">AQ6-296</strain>
    </source>
</reference>
<dbReference type="KEGG" id="xbc:ELE36_16315"/>
<dbReference type="RefSeq" id="WP_129835146.1">
    <property type="nucleotide sequence ID" value="NZ_CP035704.1"/>
</dbReference>
<gene>
    <name evidence="1" type="ORF">ELE36_16315</name>
</gene>
<organism evidence="1 2">
    <name type="scientific">Pseudolysobacter antarcticus</name>
    <dbReference type="NCBI Taxonomy" id="2511995"/>
    <lineage>
        <taxon>Bacteria</taxon>
        <taxon>Pseudomonadati</taxon>
        <taxon>Pseudomonadota</taxon>
        <taxon>Gammaproteobacteria</taxon>
        <taxon>Lysobacterales</taxon>
        <taxon>Rhodanobacteraceae</taxon>
        <taxon>Pseudolysobacter</taxon>
    </lineage>
</organism>
<sequence>MFLAAIPPFTVLFGDDSANPGTACEKVGLNEYDREERTPQRVTGFSPPRPGANSPVLCWEAQVVTFQPTASVGAASPIFGSPLFTNVDTLHDLGASGTSGWVNITLTGAGHLLTASNEGNVFSGLPVTGFLAKDFTNKNVTPGILGNYAGLYRHRTSRTCTNTNGVCS</sequence>
<keyword evidence="2" id="KW-1185">Reference proteome</keyword>
<dbReference type="Proteomes" id="UP000291562">
    <property type="component" value="Chromosome"/>
</dbReference>
<protein>
    <submittedName>
        <fullName evidence="1">Uncharacterized protein</fullName>
    </submittedName>
</protein>
<evidence type="ECO:0000313" key="1">
    <source>
        <dbReference type="EMBL" id="QBB71792.1"/>
    </source>
</evidence>
<dbReference type="EMBL" id="CP035704">
    <property type="protein sequence ID" value="QBB71792.1"/>
    <property type="molecule type" value="Genomic_DNA"/>
</dbReference>
<accession>A0A411HMT7</accession>